<dbReference type="InterPro" id="IPR012533">
    <property type="entry name" value="YcnI-copper_dom"/>
</dbReference>
<dbReference type="Gene3D" id="2.60.40.2230">
    <property type="entry name" value="Uncharacterised protein YcnI-like PF07987, DUF1775"/>
    <property type="match status" value="1"/>
</dbReference>
<feature type="signal peptide" evidence="3">
    <location>
        <begin position="1"/>
        <end position="30"/>
    </location>
</feature>
<dbReference type="CDD" id="cd08545">
    <property type="entry name" value="YcnI_like"/>
    <property type="match status" value="1"/>
</dbReference>
<evidence type="ECO:0000313" key="6">
    <source>
        <dbReference type="Proteomes" id="UP000655589"/>
    </source>
</evidence>
<sequence>MRSTTVVRRAALSGLAAAALVAVGAGPASAHVTVTPSTTAAGAVAVLTVEVPHGCAGSATRALSLRLPDGVREVTAADTDRWAVEQTADALTWTTDEPLPDGEHAEVELSLRLPDEEGATLVLPVVQRCLEGEAAWTEVAEDGAGHDDLERPAPVLVVTAGAPSAPPPDESPEPSATPGEASADAPAVAGADATLAAGGTEDGTAADAAPDEAHGGAATPAAPADPVLGYGAAGVLVAAALAVAVVLLRRHRRS</sequence>
<feature type="region of interest" description="Disordered" evidence="1">
    <location>
        <begin position="159"/>
        <end position="220"/>
    </location>
</feature>
<evidence type="ECO:0000259" key="4">
    <source>
        <dbReference type="Pfam" id="PF07987"/>
    </source>
</evidence>
<keyword evidence="2" id="KW-0812">Transmembrane</keyword>
<name>A0A8H9GGK7_9MICO</name>
<evidence type="ECO:0000313" key="5">
    <source>
        <dbReference type="EMBL" id="GGM24928.1"/>
    </source>
</evidence>
<feature type="compositionally biased region" description="Low complexity" evidence="1">
    <location>
        <begin position="173"/>
        <end position="208"/>
    </location>
</feature>
<accession>A0A8H9GGK7</accession>
<evidence type="ECO:0000256" key="1">
    <source>
        <dbReference type="SAM" id="MobiDB-lite"/>
    </source>
</evidence>
<dbReference type="Pfam" id="PF07987">
    <property type="entry name" value="DUF1775"/>
    <property type="match status" value="1"/>
</dbReference>
<gene>
    <name evidence="5" type="ORF">GCM10010102_20650</name>
</gene>
<keyword evidence="2" id="KW-0472">Membrane</keyword>
<comment type="caution">
    <text evidence="5">The sequence shown here is derived from an EMBL/GenBank/DDBJ whole genome shotgun (WGS) entry which is preliminary data.</text>
</comment>
<dbReference type="AlphaFoldDB" id="A0A8H9GGK7"/>
<reference evidence="5" key="1">
    <citation type="journal article" date="2014" name="Int. J. Syst. Evol. Microbiol.">
        <title>Complete genome sequence of Corynebacterium casei LMG S-19264T (=DSM 44701T), isolated from a smear-ripened cheese.</title>
        <authorList>
            <consortium name="US DOE Joint Genome Institute (JGI-PGF)"/>
            <person name="Walter F."/>
            <person name="Albersmeier A."/>
            <person name="Kalinowski J."/>
            <person name="Ruckert C."/>
        </authorList>
    </citation>
    <scope>NUCLEOTIDE SEQUENCE</scope>
    <source>
        <strain evidence="5">JCM 3051</strain>
    </source>
</reference>
<evidence type="ECO:0000256" key="3">
    <source>
        <dbReference type="SAM" id="SignalP"/>
    </source>
</evidence>
<feature type="domain" description="YncI copper-binding" evidence="4">
    <location>
        <begin position="84"/>
        <end position="158"/>
    </location>
</feature>
<dbReference type="RefSeq" id="WP_189087003.1">
    <property type="nucleotide sequence ID" value="NZ_BMPT01000007.1"/>
</dbReference>
<feature type="transmembrane region" description="Helical" evidence="2">
    <location>
        <begin position="227"/>
        <end position="248"/>
    </location>
</feature>
<dbReference type="EMBL" id="BMPT01000007">
    <property type="protein sequence ID" value="GGM24928.1"/>
    <property type="molecule type" value="Genomic_DNA"/>
</dbReference>
<protein>
    <recommendedName>
        <fullName evidence="4">YncI copper-binding domain-containing protein</fullName>
    </recommendedName>
</protein>
<reference evidence="5" key="2">
    <citation type="submission" date="2020-09" db="EMBL/GenBank/DDBJ databases">
        <authorList>
            <person name="Sun Q."/>
            <person name="Ohkuma M."/>
        </authorList>
    </citation>
    <scope>NUCLEOTIDE SEQUENCE</scope>
    <source>
        <strain evidence="5">JCM 3051</strain>
    </source>
</reference>
<organism evidence="5 6">
    <name type="scientific">Promicromonospora citrea</name>
    <dbReference type="NCBI Taxonomy" id="43677"/>
    <lineage>
        <taxon>Bacteria</taxon>
        <taxon>Bacillati</taxon>
        <taxon>Actinomycetota</taxon>
        <taxon>Actinomycetes</taxon>
        <taxon>Micrococcales</taxon>
        <taxon>Promicromonosporaceae</taxon>
        <taxon>Promicromonospora</taxon>
    </lineage>
</organism>
<keyword evidence="3" id="KW-0732">Signal</keyword>
<proteinExistence type="predicted"/>
<keyword evidence="6" id="KW-1185">Reference proteome</keyword>
<dbReference type="InterPro" id="IPR038507">
    <property type="entry name" value="YcnI-like_sf"/>
</dbReference>
<dbReference type="InterPro" id="IPR006311">
    <property type="entry name" value="TAT_signal"/>
</dbReference>
<feature type="chain" id="PRO_5034458157" description="YncI copper-binding domain-containing protein" evidence="3">
    <location>
        <begin position="31"/>
        <end position="254"/>
    </location>
</feature>
<dbReference type="Proteomes" id="UP000655589">
    <property type="component" value="Unassembled WGS sequence"/>
</dbReference>
<evidence type="ECO:0000256" key="2">
    <source>
        <dbReference type="SAM" id="Phobius"/>
    </source>
</evidence>
<keyword evidence="2" id="KW-1133">Transmembrane helix</keyword>
<dbReference type="PROSITE" id="PS51318">
    <property type="entry name" value="TAT"/>
    <property type="match status" value="1"/>
</dbReference>